<dbReference type="GO" id="GO:0000814">
    <property type="term" value="C:ESCRT II complex"/>
    <property type="evidence" value="ECO:0007669"/>
    <property type="project" value="InterPro"/>
</dbReference>
<proteinExistence type="inferred from homology"/>
<dbReference type="InterPro" id="IPR008570">
    <property type="entry name" value="ESCRT-II_cplx_Vps25-sub"/>
</dbReference>
<dbReference type="Pfam" id="PF05871">
    <property type="entry name" value="ESCRT-II"/>
    <property type="match status" value="1"/>
</dbReference>
<dbReference type="InterPro" id="IPR036388">
    <property type="entry name" value="WH-like_DNA-bd_sf"/>
</dbReference>
<organism evidence="4">
    <name type="scientific">Micromonas pusilla</name>
    <name type="common">Picoplanktonic green alga</name>
    <name type="synonym">Chromulina pusilla</name>
    <dbReference type="NCBI Taxonomy" id="38833"/>
    <lineage>
        <taxon>Eukaryota</taxon>
        <taxon>Viridiplantae</taxon>
        <taxon>Chlorophyta</taxon>
        <taxon>Mamiellophyceae</taxon>
        <taxon>Mamiellales</taxon>
        <taxon>Mamiellaceae</taxon>
        <taxon>Micromonas</taxon>
    </lineage>
</organism>
<evidence type="ECO:0000256" key="2">
    <source>
        <dbReference type="ARBA" id="ARBA00022448"/>
    </source>
</evidence>
<dbReference type="GO" id="GO:0042803">
    <property type="term" value="F:protein homodimerization activity"/>
    <property type="evidence" value="ECO:0007669"/>
    <property type="project" value="TreeGrafter"/>
</dbReference>
<evidence type="ECO:0008006" key="5">
    <source>
        <dbReference type="Google" id="ProtNLM"/>
    </source>
</evidence>
<name>A0A7R9TKY5_MICPS</name>
<sequence length="187" mass="20861">MTSSDFAFPDFFDYPPYFTVQPTPETFRKQCELWKSLVLRYCAHHALFVLNLDDVSLPLFDNPNVKRRLTLDARRTFVDALVADGNATWLDDDGGDDGKHRALILWRSVPEWGERLMQWARDGGREGAVVTIDEIREKGGGMPELADAKDGSGVEEIILRAARNLQLAGKAAVIEGTAGDDTGVKFF</sequence>
<reference evidence="4" key="1">
    <citation type="submission" date="2021-01" db="EMBL/GenBank/DDBJ databases">
        <authorList>
            <person name="Corre E."/>
            <person name="Pelletier E."/>
            <person name="Niang G."/>
            <person name="Scheremetjew M."/>
            <person name="Finn R."/>
            <person name="Kale V."/>
            <person name="Holt S."/>
            <person name="Cochrane G."/>
            <person name="Meng A."/>
            <person name="Brown T."/>
            <person name="Cohen L."/>
        </authorList>
    </citation>
    <scope>NUCLEOTIDE SEQUENCE</scope>
    <source>
        <strain evidence="4">RCC1614</strain>
    </source>
</reference>
<keyword evidence="2" id="KW-0813">Transport</keyword>
<dbReference type="InterPro" id="IPR036390">
    <property type="entry name" value="WH_DNA-bd_sf"/>
</dbReference>
<dbReference type="SUPFAM" id="SSF46785">
    <property type="entry name" value="Winged helix' DNA-binding domain"/>
    <property type="match status" value="1"/>
</dbReference>
<evidence type="ECO:0000313" key="4">
    <source>
        <dbReference type="EMBL" id="CAD8238563.1"/>
    </source>
</evidence>
<gene>
    <name evidence="4" type="ORF">MPUS1402_LOCUS6257</name>
</gene>
<dbReference type="Gene3D" id="1.10.10.570">
    <property type="entry name" value="Winged helix' DNA-binding domain. Chain C. Domain 1"/>
    <property type="match status" value="1"/>
</dbReference>
<dbReference type="InterPro" id="IPR014041">
    <property type="entry name" value="ESCRT-II_cplx_Vps25-sub_N"/>
</dbReference>
<dbReference type="EMBL" id="HBDY01008426">
    <property type="protein sequence ID" value="CAD8238563.1"/>
    <property type="molecule type" value="Transcribed_RNA"/>
</dbReference>
<dbReference type="PANTHER" id="PTHR13149">
    <property type="entry name" value="VACUOLAR PROTEIN SORTING-ASSOCIATED PROTEIN VPS25"/>
    <property type="match status" value="1"/>
</dbReference>
<dbReference type="GO" id="GO:0043328">
    <property type="term" value="P:protein transport to vacuole involved in ubiquitin-dependent protein catabolic process via the multivesicular body sorting pathway"/>
    <property type="evidence" value="ECO:0007669"/>
    <property type="project" value="TreeGrafter"/>
</dbReference>
<accession>A0A7R9TKY5</accession>
<comment type="similarity">
    <text evidence="1">Belongs to the VPS25 family.</text>
</comment>
<dbReference type="AlphaFoldDB" id="A0A7R9TKY5"/>
<evidence type="ECO:0000256" key="1">
    <source>
        <dbReference type="ARBA" id="ARBA00009674"/>
    </source>
</evidence>
<evidence type="ECO:0000256" key="3">
    <source>
        <dbReference type="ARBA" id="ARBA00022927"/>
    </source>
</evidence>
<keyword evidence="3" id="KW-0653">Protein transport</keyword>
<protein>
    <recommendedName>
        <fullName evidence="5">Vacuolar protein-sorting-associated protein 25</fullName>
    </recommendedName>
</protein>
<dbReference type="Gene3D" id="1.10.10.10">
    <property type="entry name" value="Winged helix-like DNA-binding domain superfamily/Winged helix DNA-binding domain"/>
    <property type="match status" value="1"/>
</dbReference>
<dbReference type="PANTHER" id="PTHR13149:SF0">
    <property type="entry name" value="VACUOLAR PROTEIN-SORTING-ASSOCIATED PROTEIN 25"/>
    <property type="match status" value="1"/>
</dbReference>
<dbReference type="GO" id="GO:0005198">
    <property type="term" value="F:structural molecule activity"/>
    <property type="evidence" value="ECO:0007669"/>
    <property type="project" value="TreeGrafter"/>
</dbReference>